<dbReference type="OrthoDB" id="4898142at2759"/>
<dbReference type="Proteomes" id="UP000253664">
    <property type="component" value="Unassembled WGS sequence"/>
</dbReference>
<evidence type="ECO:0000256" key="1">
    <source>
        <dbReference type="SAM" id="MobiDB-lite"/>
    </source>
</evidence>
<keyword evidence="2" id="KW-1133">Transmembrane helix</keyword>
<feature type="compositionally biased region" description="Gly residues" evidence="1">
    <location>
        <begin position="891"/>
        <end position="901"/>
    </location>
</feature>
<feature type="compositionally biased region" description="Basic and acidic residues" evidence="1">
    <location>
        <begin position="69"/>
        <end position="94"/>
    </location>
</feature>
<evidence type="ECO:0000313" key="3">
    <source>
        <dbReference type="EMBL" id="RCI12531.1"/>
    </source>
</evidence>
<feature type="region of interest" description="Disordered" evidence="1">
    <location>
        <begin position="1"/>
        <end position="164"/>
    </location>
</feature>
<feature type="compositionally biased region" description="Basic and acidic residues" evidence="1">
    <location>
        <begin position="766"/>
        <end position="796"/>
    </location>
</feature>
<feature type="compositionally biased region" description="Low complexity" evidence="1">
    <location>
        <begin position="825"/>
        <end position="843"/>
    </location>
</feature>
<evidence type="ECO:0000256" key="2">
    <source>
        <dbReference type="SAM" id="Phobius"/>
    </source>
</evidence>
<feature type="compositionally biased region" description="Basic and acidic residues" evidence="1">
    <location>
        <begin position="864"/>
        <end position="888"/>
    </location>
</feature>
<feature type="compositionally biased region" description="Polar residues" evidence="1">
    <location>
        <begin position="484"/>
        <end position="493"/>
    </location>
</feature>
<feature type="compositionally biased region" description="Acidic residues" evidence="1">
    <location>
        <begin position="349"/>
        <end position="365"/>
    </location>
</feature>
<feature type="compositionally biased region" description="Polar residues" evidence="1">
    <location>
        <begin position="58"/>
        <end position="68"/>
    </location>
</feature>
<feature type="compositionally biased region" description="Basic and acidic residues" evidence="1">
    <location>
        <begin position="42"/>
        <end position="56"/>
    </location>
</feature>
<organism evidence="3 4">
    <name type="scientific">Ophiocordyceps polyrhachis-furcata BCC 54312</name>
    <dbReference type="NCBI Taxonomy" id="1330021"/>
    <lineage>
        <taxon>Eukaryota</taxon>
        <taxon>Fungi</taxon>
        <taxon>Dikarya</taxon>
        <taxon>Ascomycota</taxon>
        <taxon>Pezizomycotina</taxon>
        <taxon>Sordariomycetes</taxon>
        <taxon>Hypocreomycetidae</taxon>
        <taxon>Hypocreales</taxon>
        <taxon>Ophiocordycipitaceae</taxon>
        <taxon>Ophiocordyceps</taxon>
    </lineage>
</organism>
<gene>
    <name evidence="3" type="ORF">L249_1185</name>
</gene>
<feature type="region of interest" description="Disordered" evidence="1">
    <location>
        <begin position="457"/>
        <end position="493"/>
    </location>
</feature>
<feature type="compositionally biased region" description="Polar residues" evidence="1">
    <location>
        <begin position="853"/>
        <end position="863"/>
    </location>
</feature>
<feature type="compositionally biased region" description="Pro residues" evidence="1">
    <location>
        <begin position="201"/>
        <end position="233"/>
    </location>
</feature>
<keyword evidence="2" id="KW-0812">Transmembrane</keyword>
<keyword evidence="2" id="KW-0472">Membrane</keyword>
<feature type="region of interest" description="Disordered" evidence="1">
    <location>
        <begin position="186"/>
        <end position="394"/>
    </location>
</feature>
<feature type="compositionally biased region" description="Basic residues" evidence="1">
    <location>
        <begin position="744"/>
        <end position="758"/>
    </location>
</feature>
<feature type="compositionally biased region" description="Gly residues" evidence="1">
    <location>
        <begin position="810"/>
        <end position="824"/>
    </location>
</feature>
<evidence type="ECO:0000313" key="4">
    <source>
        <dbReference type="Proteomes" id="UP000253664"/>
    </source>
</evidence>
<name>A0A367LDP1_9HYPO</name>
<feature type="compositionally biased region" description="Basic and acidic residues" evidence="1">
    <location>
        <begin position="474"/>
        <end position="483"/>
    </location>
</feature>
<feature type="region of interest" description="Disordered" evidence="1">
    <location>
        <begin position="739"/>
        <end position="962"/>
    </location>
</feature>
<comment type="caution">
    <text evidence="3">The sequence shown here is derived from an EMBL/GenBank/DDBJ whole genome shotgun (WGS) entry which is preliminary data.</text>
</comment>
<keyword evidence="4" id="KW-1185">Reference proteome</keyword>
<dbReference type="EMBL" id="LKCN02000007">
    <property type="protein sequence ID" value="RCI12531.1"/>
    <property type="molecule type" value="Genomic_DNA"/>
</dbReference>
<accession>A0A367LDP1</accession>
<feature type="compositionally biased region" description="Polar residues" evidence="1">
    <location>
        <begin position="122"/>
        <end position="136"/>
    </location>
</feature>
<feature type="transmembrane region" description="Helical" evidence="2">
    <location>
        <begin position="646"/>
        <end position="668"/>
    </location>
</feature>
<feature type="compositionally biased region" description="Low complexity" evidence="1">
    <location>
        <begin position="528"/>
        <end position="543"/>
    </location>
</feature>
<feature type="compositionally biased region" description="Low complexity" evidence="1">
    <location>
        <begin position="99"/>
        <end position="113"/>
    </location>
</feature>
<feature type="region of interest" description="Disordered" evidence="1">
    <location>
        <begin position="520"/>
        <end position="594"/>
    </location>
</feature>
<dbReference type="AlphaFoldDB" id="A0A367LDP1"/>
<feature type="compositionally biased region" description="Basic and acidic residues" evidence="1">
    <location>
        <begin position="933"/>
        <end position="962"/>
    </location>
</feature>
<sequence>MSGSSKRSSLGVVAHVEDAADEDASEGIESTRKYATAANDGPAKERPNTSRSRADKLSFSSSDNTARSSENKAKEHRPPRAGADRRERKGRDPEPSTQRRAAPSRPRDASAVPRKPRPQATKPASTSAVPLVQQQAYARGRGDDPSYYGVKMTAAPPSRPRAQTRPVTYYAGQTCSPGMMAPAWIPGHGPGPGLQPFPAGSFPPLPMWPTGGPPRPLGFVHPQPPSSVGPPPGYFDSNLGTSPHNRLRNRFESRPSSALGFHGPPAIEYPDDPPPSRMMRRPSRSTRNEDDAARMPPPPPKRPQSAVPPATAFRPPPLQQRPPSRQNQSRPPPANRRPVTFEAYRRDDEDSLDDDDDDDYDDDDGANPLFNLSPHASHDQRRTLVTRRRPASAVYDQQGYAVVPATRRGRRGSLYGAAPCGSGGASLGESKMSAAIKYQNEVSGGAQVPLTAETLRKATKRGGVPSSRSTRSSGSRDDSEYRRSNTTGITRSSCGNEEITIKVPGNSVFRYGGAEIECPNDGGEITWSSRPGGSSRAGSDRASTVYQQLDDSRRIGDGRQSEEARRLDASPARTERKALPHRPRAPSQADSQSRGYAQTYAPYEPAYAAVFGQSGAAFHMAPTPAGDSSGLKPGHGVLDPHDINNVGFFVLFALIGLGFVIAGIWFFFWARNGGMHFKETDWEDYKSTVLRRKGPNGTLLSGATPSTQLGGGSVYKDVADEVTDTATTALSGITAGASDLAAREKRKQKQKQRQKKKSSSSSSSSRRVEADGVVADEKAEKAAEKELRSYRHEKPARVGGLNRQADGVHWGEGSGSKTGTGTGTGTARSSNNNNNNNNSNNNGGIRGGIRKVYSTTTTASSGTERVRAEARRLREESRSGGSGRRDFSYQRGGGGGGGGGATTTADSGLSESLLEGAASPGGSELGTKSYHHPMPELRERDRRRRERDERRERRGGGYRREG</sequence>
<proteinExistence type="predicted"/>
<feature type="compositionally biased region" description="Basic and acidic residues" evidence="1">
    <location>
        <begin position="550"/>
        <end position="578"/>
    </location>
</feature>
<reference evidence="3 4" key="1">
    <citation type="journal article" date="2015" name="BMC Genomics">
        <title>Insights from the genome of Ophiocordyceps polyrhachis-furcata to pathogenicity and host specificity in insect fungi.</title>
        <authorList>
            <person name="Wichadakul D."/>
            <person name="Kobmoo N."/>
            <person name="Ingsriswang S."/>
            <person name="Tangphatsornruang S."/>
            <person name="Chantasingh D."/>
            <person name="Luangsa-ard J.J."/>
            <person name="Eurwilaichitr L."/>
        </authorList>
    </citation>
    <scope>NUCLEOTIDE SEQUENCE [LARGE SCALE GENOMIC DNA]</scope>
    <source>
        <strain evidence="3 4">BCC 54312</strain>
    </source>
</reference>
<protein>
    <submittedName>
        <fullName evidence="3">Uncharacterized protein</fullName>
    </submittedName>
</protein>
<dbReference type="STRING" id="1330021.A0A367LDP1"/>